<comment type="caution">
    <text evidence="1">The sequence shown here is derived from an EMBL/GenBank/DDBJ whole genome shotgun (WGS) entry which is preliminary data.</text>
</comment>
<accession>A0A2Z6SAL4</accession>
<dbReference type="Proteomes" id="UP000247702">
    <property type="component" value="Unassembled WGS sequence"/>
</dbReference>
<gene>
    <name evidence="1" type="ORF">RclHR1_06660005</name>
</gene>
<evidence type="ECO:0008006" key="3">
    <source>
        <dbReference type="Google" id="ProtNLM"/>
    </source>
</evidence>
<evidence type="ECO:0000313" key="1">
    <source>
        <dbReference type="EMBL" id="GBC06152.1"/>
    </source>
</evidence>
<sequence length="79" mass="8914">MLQDGISCYDGNKKENFTLRAHILAWTGDLPALSKVLYLTGHNSYSGCRFCNLQGTLNETNKHVYYPLQQGIDPKQLPI</sequence>
<dbReference type="EMBL" id="BEXD01004055">
    <property type="protein sequence ID" value="GBC06152.1"/>
    <property type="molecule type" value="Genomic_DNA"/>
</dbReference>
<protein>
    <recommendedName>
        <fullName evidence="3">Transposase domain-containing protein</fullName>
    </recommendedName>
</protein>
<keyword evidence="2" id="KW-1185">Reference proteome</keyword>
<name>A0A2Z6SAL4_9GLOM</name>
<evidence type="ECO:0000313" key="2">
    <source>
        <dbReference type="Proteomes" id="UP000247702"/>
    </source>
</evidence>
<dbReference type="AlphaFoldDB" id="A0A2Z6SAL4"/>
<reference evidence="1 2" key="1">
    <citation type="submission" date="2017-11" db="EMBL/GenBank/DDBJ databases">
        <title>The genome of Rhizophagus clarus HR1 reveals common genetic basis of auxotrophy among arbuscular mycorrhizal fungi.</title>
        <authorList>
            <person name="Kobayashi Y."/>
        </authorList>
    </citation>
    <scope>NUCLEOTIDE SEQUENCE [LARGE SCALE GENOMIC DNA]</scope>
    <source>
        <strain evidence="1 2">HR1</strain>
    </source>
</reference>
<proteinExistence type="predicted"/>
<organism evidence="1 2">
    <name type="scientific">Rhizophagus clarus</name>
    <dbReference type="NCBI Taxonomy" id="94130"/>
    <lineage>
        <taxon>Eukaryota</taxon>
        <taxon>Fungi</taxon>
        <taxon>Fungi incertae sedis</taxon>
        <taxon>Mucoromycota</taxon>
        <taxon>Glomeromycotina</taxon>
        <taxon>Glomeromycetes</taxon>
        <taxon>Glomerales</taxon>
        <taxon>Glomeraceae</taxon>
        <taxon>Rhizophagus</taxon>
    </lineage>
</organism>